<name>A0A380ZEG0_BARDO</name>
<evidence type="ECO:0000313" key="1">
    <source>
        <dbReference type="EMBL" id="SUV45357.1"/>
    </source>
</evidence>
<dbReference type="Proteomes" id="UP000254950">
    <property type="component" value="Unassembled WGS sequence"/>
</dbReference>
<dbReference type="EMBL" id="UFTF01000001">
    <property type="protein sequence ID" value="SUV45357.1"/>
    <property type="molecule type" value="Genomic_DNA"/>
</dbReference>
<dbReference type="AlphaFoldDB" id="A0A380ZEG0"/>
<evidence type="ECO:0000313" key="2">
    <source>
        <dbReference type="Proteomes" id="UP000254950"/>
    </source>
</evidence>
<accession>A0A380ZEG0</accession>
<proteinExistence type="predicted"/>
<protein>
    <submittedName>
        <fullName evidence="1">Uncharacterized protein</fullName>
    </submittedName>
</protein>
<organism evidence="1 2">
    <name type="scientific">Bartonella doshiae</name>
    <dbReference type="NCBI Taxonomy" id="33044"/>
    <lineage>
        <taxon>Bacteria</taxon>
        <taxon>Pseudomonadati</taxon>
        <taxon>Pseudomonadota</taxon>
        <taxon>Alphaproteobacteria</taxon>
        <taxon>Hyphomicrobiales</taxon>
        <taxon>Bartonellaceae</taxon>
        <taxon>Bartonella</taxon>
    </lineage>
</organism>
<gene>
    <name evidence="1" type="ORF">NCTC12862_01093</name>
</gene>
<reference evidence="1 2" key="1">
    <citation type="submission" date="2018-06" db="EMBL/GenBank/DDBJ databases">
        <authorList>
            <consortium name="Pathogen Informatics"/>
            <person name="Doyle S."/>
        </authorList>
    </citation>
    <scope>NUCLEOTIDE SEQUENCE [LARGE SCALE GENOMIC DNA]</scope>
    <source>
        <strain evidence="1 2">NCTC12862</strain>
    </source>
</reference>
<sequence length="127" mass="14787">MDISNPNKQLGIFLWSASSRMLSMRENSALFLCNYGKSYSCTSNLSTLEYDYRDDLDYNVIKADILLRTIESAYSTIFFGNMRTYSKFYFASDFSNKQFVYFKDVFQFSSFDSSFEAGQAVYLQLFS</sequence>